<comment type="similarity">
    <text evidence="2">Belongs to the SusD family.</text>
</comment>
<evidence type="ECO:0000313" key="9">
    <source>
        <dbReference type="Proteomes" id="UP000184509"/>
    </source>
</evidence>
<reference evidence="8 9" key="1">
    <citation type="submission" date="2016-11" db="EMBL/GenBank/DDBJ databases">
        <authorList>
            <person name="Jaros S."/>
            <person name="Januszkiewicz K."/>
            <person name="Wedrychowicz H."/>
        </authorList>
    </citation>
    <scope>NUCLEOTIDE SEQUENCE [LARGE SCALE GENOMIC DNA]</scope>
    <source>
        <strain evidence="8 9">DSM 26991</strain>
    </source>
</reference>
<keyword evidence="4" id="KW-0472">Membrane</keyword>
<dbReference type="SUPFAM" id="SSF48452">
    <property type="entry name" value="TPR-like"/>
    <property type="match status" value="1"/>
</dbReference>
<evidence type="ECO:0000313" key="8">
    <source>
        <dbReference type="EMBL" id="SHE78694.1"/>
    </source>
</evidence>
<dbReference type="Pfam" id="PF14322">
    <property type="entry name" value="SusD-like_3"/>
    <property type="match status" value="1"/>
</dbReference>
<comment type="subcellular location">
    <subcellularLocation>
        <location evidence="1">Cell outer membrane</location>
    </subcellularLocation>
</comment>
<dbReference type="EMBL" id="FQTV01000003">
    <property type="protein sequence ID" value="SHE78694.1"/>
    <property type="molecule type" value="Genomic_DNA"/>
</dbReference>
<dbReference type="InterPro" id="IPR011990">
    <property type="entry name" value="TPR-like_helical_dom_sf"/>
</dbReference>
<evidence type="ECO:0000256" key="4">
    <source>
        <dbReference type="ARBA" id="ARBA00023136"/>
    </source>
</evidence>
<evidence type="ECO:0000256" key="5">
    <source>
        <dbReference type="ARBA" id="ARBA00023237"/>
    </source>
</evidence>
<keyword evidence="3" id="KW-0732">Signal</keyword>
<sequence>MKTKYLYLLLISLLSVVGTGCEDRLDILKHGNLGAEESFYKTDDDAQQASANLYSSVRSQYFNWFFTKNMLSDDVWCGGGSRGDNASMEKLNEYNFGTDHSMIESLYSGLYNIIYNANLIIDKIEANSEVKQRAIAEAKFFRAWAHFELVTMFGTAPTIDHLLQSNEYRQSNGTPEVTWKLIESDLNEAIGSGALPSKSDVNDQTTSIRITKEVAEAYLGKAQLFQGKYSESAATLDKVIESAKYSLYQGGYDKLLHAVANNSCESMFECQMRNDPEKIWSIFTMLHIMQGWRTDKLNYSTGAKAYIATGTYGFANPRKDLYDAFVAMEGKNGYRLNCTIHTYEQMENAGITLQSGAYLYGCEGYFMWKNRPLKEDCVQDFPGFQSLQYINLRIMRYAEVLLMAAEAHIKGGVSQAKALKYINEVRTRAQLPALTSVSLDDVKKEKRLELCLESVRYQDLIRWGDASSVMGEQGKQVPSYSAKGIEYLNKNTIFGFKEKHKLLPIPAKELRVNPNMHQNNNW</sequence>
<evidence type="ECO:0000256" key="1">
    <source>
        <dbReference type="ARBA" id="ARBA00004442"/>
    </source>
</evidence>
<dbReference type="PROSITE" id="PS51257">
    <property type="entry name" value="PROKAR_LIPOPROTEIN"/>
    <property type="match status" value="1"/>
</dbReference>
<evidence type="ECO:0000256" key="3">
    <source>
        <dbReference type="ARBA" id="ARBA00022729"/>
    </source>
</evidence>
<protein>
    <submittedName>
        <fullName evidence="8">Starch-binding associating with outer membrane</fullName>
    </submittedName>
</protein>
<feature type="domain" description="SusD-like N-terminal" evidence="7">
    <location>
        <begin position="84"/>
        <end position="221"/>
    </location>
</feature>
<dbReference type="InterPro" id="IPR012944">
    <property type="entry name" value="SusD_RagB_dom"/>
</dbReference>
<evidence type="ECO:0000259" key="6">
    <source>
        <dbReference type="Pfam" id="PF07980"/>
    </source>
</evidence>
<dbReference type="Gene3D" id="1.25.40.390">
    <property type="match status" value="1"/>
</dbReference>
<evidence type="ECO:0000256" key="2">
    <source>
        <dbReference type="ARBA" id="ARBA00006275"/>
    </source>
</evidence>
<proteinExistence type="inferred from homology"/>
<keyword evidence="5" id="KW-0998">Cell outer membrane</keyword>
<dbReference type="Proteomes" id="UP000184509">
    <property type="component" value="Unassembled WGS sequence"/>
</dbReference>
<organism evidence="8 9">
    <name type="scientific">Bacteroides luti</name>
    <dbReference type="NCBI Taxonomy" id="1297750"/>
    <lineage>
        <taxon>Bacteria</taxon>
        <taxon>Pseudomonadati</taxon>
        <taxon>Bacteroidota</taxon>
        <taxon>Bacteroidia</taxon>
        <taxon>Bacteroidales</taxon>
        <taxon>Bacteroidaceae</taxon>
        <taxon>Bacteroides</taxon>
    </lineage>
</organism>
<accession>A0A1M4WBS8</accession>
<name>A0A1M4WBS8_9BACE</name>
<gene>
    <name evidence="8" type="ORF">SAMN05444405_10344</name>
</gene>
<dbReference type="STRING" id="1297750.SAMN05444405_10344"/>
<dbReference type="AlphaFoldDB" id="A0A1M4WBS8"/>
<dbReference type="CDD" id="cd08977">
    <property type="entry name" value="SusD"/>
    <property type="match status" value="1"/>
</dbReference>
<dbReference type="Pfam" id="PF07980">
    <property type="entry name" value="SusD_RagB"/>
    <property type="match status" value="1"/>
</dbReference>
<feature type="domain" description="RagB/SusD" evidence="6">
    <location>
        <begin position="390"/>
        <end position="522"/>
    </location>
</feature>
<dbReference type="GO" id="GO:0009279">
    <property type="term" value="C:cell outer membrane"/>
    <property type="evidence" value="ECO:0007669"/>
    <property type="project" value="UniProtKB-SubCell"/>
</dbReference>
<dbReference type="RefSeq" id="WP_073399286.1">
    <property type="nucleotide sequence ID" value="NZ_FQTV01000003.1"/>
</dbReference>
<dbReference type="InterPro" id="IPR033985">
    <property type="entry name" value="SusD-like_N"/>
</dbReference>
<evidence type="ECO:0000259" key="7">
    <source>
        <dbReference type="Pfam" id="PF14322"/>
    </source>
</evidence>
<dbReference type="OrthoDB" id="5694214at2"/>
<keyword evidence="9" id="KW-1185">Reference proteome</keyword>